<dbReference type="InterPro" id="IPR001875">
    <property type="entry name" value="DED_dom"/>
</dbReference>
<sequence>MNEHRIANPSSHQFVDFGISPVILLHETQYKSAMDMKQFADIITQFCRKFRSSKLKDVKYLCHEKVRDRHVVENAKTVNVILDDMVSHGTLEVSTIGLLAELLHRCGLRKTMREIFHETGVSWQPDGASYFSSFRCFLHGVSRLISQEMLPDLMRYCSFRQILTPRDCDEIEDSLDLFSMLEEKDCIGPININLIKDFSSWILKNKALMDCIDKYEKSLQLAGTWNHSLINPLPLLNLIVLTVSELAMKIWKRTILVCKNDG</sequence>
<dbReference type="EMBL" id="MRZV01001664">
    <property type="protein sequence ID" value="PIK36512.1"/>
    <property type="molecule type" value="Genomic_DNA"/>
</dbReference>
<dbReference type="Gene3D" id="1.10.533.10">
    <property type="entry name" value="Death Domain, Fas"/>
    <property type="match status" value="2"/>
</dbReference>
<dbReference type="GO" id="GO:0042981">
    <property type="term" value="P:regulation of apoptotic process"/>
    <property type="evidence" value="ECO:0007669"/>
    <property type="project" value="InterPro"/>
</dbReference>
<evidence type="ECO:0000259" key="1">
    <source>
        <dbReference type="PROSITE" id="PS50168"/>
    </source>
</evidence>
<evidence type="ECO:0000313" key="3">
    <source>
        <dbReference type="Proteomes" id="UP000230750"/>
    </source>
</evidence>
<keyword evidence="3" id="KW-1185">Reference proteome</keyword>
<organism evidence="2 3">
    <name type="scientific">Stichopus japonicus</name>
    <name type="common">Sea cucumber</name>
    <dbReference type="NCBI Taxonomy" id="307972"/>
    <lineage>
        <taxon>Eukaryota</taxon>
        <taxon>Metazoa</taxon>
        <taxon>Echinodermata</taxon>
        <taxon>Eleutherozoa</taxon>
        <taxon>Echinozoa</taxon>
        <taxon>Holothuroidea</taxon>
        <taxon>Aspidochirotacea</taxon>
        <taxon>Aspidochirotida</taxon>
        <taxon>Stichopodidae</taxon>
        <taxon>Apostichopus</taxon>
    </lineage>
</organism>
<feature type="domain" description="DED" evidence="1">
    <location>
        <begin position="133"/>
        <end position="213"/>
    </location>
</feature>
<proteinExistence type="predicted"/>
<accession>A0A2G8JL76</accession>
<comment type="caution">
    <text evidence="2">The sequence shown here is derived from an EMBL/GenBank/DDBJ whole genome shotgun (WGS) entry which is preliminary data.</text>
</comment>
<reference evidence="2 3" key="1">
    <citation type="journal article" date="2017" name="PLoS Biol.">
        <title>The sea cucumber genome provides insights into morphological evolution and visceral regeneration.</title>
        <authorList>
            <person name="Zhang X."/>
            <person name="Sun L."/>
            <person name="Yuan J."/>
            <person name="Sun Y."/>
            <person name="Gao Y."/>
            <person name="Zhang L."/>
            <person name="Li S."/>
            <person name="Dai H."/>
            <person name="Hamel J.F."/>
            <person name="Liu C."/>
            <person name="Yu Y."/>
            <person name="Liu S."/>
            <person name="Lin W."/>
            <person name="Guo K."/>
            <person name="Jin S."/>
            <person name="Xu P."/>
            <person name="Storey K.B."/>
            <person name="Huan P."/>
            <person name="Zhang T."/>
            <person name="Zhou Y."/>
            <person name="Zhang J."/>
            <person name="Lin C."/>
            <person name="Li X."/>
            <person name="Xing L."/>
            <person name="Huo D."/>
            <person name="Sun M."/>
            <person name="Wang L."/>
            <person name="Mercier A."/>
            <person name="Li F."/>
            <person name="Yang H."/>
            <person name="Xiang J."/>
        </authorList>
    </citation>
    <scope>NUCLEOTIDE SEQUENCE [LARGE SCALE GENOMIC DNA]</scope>
    <source>
        <strain evidence="2">Shaxun</strain>
        <tissue evidence="2">Muscle</tissue>
    </source>
</reference>
<dbReference type="SUPFAM" id="SSF47986">
    <property type="entry name" value="DEATH domain"/>
    <property type="match status" value="1"/>
</dbReference>
<dbReference type="Proteomes" id="UP000230750">
    <property type="component" value="Unassembled WGS sequence"/>
</dbReference>
<evidence type="ECO:0000313" key="2">
    <source>
        <dbReference type="EMBL" id="PIK36512.1"/>
    </source>
</evidence>
<dbReference type="AlphaFoldDB" id="A0A2G8JL76"/>
<gene>
    <name evidence="2" type="ORF">BSL78_26657</name>
</gene>
<dbReference type="InterPro" id="IPR011029">
    <property type="entry name" value="DEATH-like_dom_sf"/>
</dbReference>
<dbReference type="PROSITE" id="PS50168">
    <property type="entry name" value="DED"/>
    <property type="match status" value="2"/>
</dbReference>
<name>A0A2G8JL76_STIJA</name>
<feature type="domain" description="DED" evidence="1">
    <location>
        <begin position="38"/>
        <end position="117"/>
    </location>
</feature>
<protein>
    <recommendedName>
        <fullName evidence="1">DED domain-containing protein</fullName>
    </recommendedName>
</protein>